<comment type="caution">
    <text evidence="1">The sequence shown here is derived from an EMBL/GenBank/DDBJ whole genome shotgun (WGS) entry which is preliminary data.</text>
</comment>
<sequence>MKAFISFGWKAEWDIESVIQSGDFSDNRTVFTWLMAGDYLLFRRTGYLKTQPYWDLNYAAAGAPGTLTVEKMILTIRARPLEAIRLCLRSDVPVGVYLSGPGLTVPRPAITGMAMSLLKEKDPNAKLATFTLAFPGMHVRVVDSWQ</sequence>
<evidence type="ECO:0000313" key="2">
    <source>
        <dbReference type="Proteomes" id="UP001215280"/>
    </source>
</evidence>
<dbReference type="Proteomes" id="UP001215280">
    <property type="component" value="Unassembled WGS sequence"/>
</dbReference>
<name>A0AAD7N600_9AGAR</name>
<keyword evidence="2" id="KW-1185">Reference proteome</keyword>
<dbReference type="AlphaFoldDB" id="A0AAD7N600"/>
<gene>
    <name evidence="1" type="ORF">DFH07DRAFT_776597</name>
</gene>
<dbReference type="EMBL" id="JARJLG010000101">
    <property type="protein sequence ID" value="KAJ7745832.1"/>
    <property type="molecule type" value="Genomic_DNA"/>
</dbReference>
<organism evidence="1 2">
    <name type="scientific">Mycena maculata</name>
    <dbReference type="NCBI Taxonomy" id="230809"/>
    <lineage>
        <taxon>Eukaryota</taxon>
        <taxon>Fungi</taxon>
        <taxon>Dikarya</taxon>
        <taxon>Basidiomycota</taxon>
        <taxon>Agaricomycotina</taxon>
        <taxon>Agaricomycetes</taxon>
        <taxon>Agaricomycetidae</taxon>
        <taxon>Agaricales</taxon>
        <taxon>Marasmiineae</taxon>
        <taxon>Mycenaceae</taxon>
        <taxon>Mycena</taxon>
    </lineage>
</organism>
<protein>
    <submittedName>
        <fullName evidence="1">Uncharacterized protein</fullName>
    </submittedName>
</protein>
<accession>A0AAD7N600</accession>
<evidence type="ECO:0000313" key="1">
    <source>
        <dbReference type="EMBL" id="KAJ7745832.1"/>
    </source>
</evidence>
<reference evidence="1" key="1">
    <citation type="submission" date="2023-03" db="EMBL/GenBank/DDBJ databases">
        <title>Massive genome expansion in bonnet fungi (Mycena s.s.) driven by repeated elements and novel gene families across ecological guilds.</title>
        <authorList>
            <consortium name="Lawrence Berkeley National Laboratory"/>
            <person name="Harder C.B."/>
            <person name="Miyauchi S."/>
            <person name="Viragh M."/>
            <person name="Kuo A."/>
            <person name="Thoen E."/>
            <person name="Andreopoulos B."/>
            <person name="Lu D."/>
            <person name="Skrede I."/>
            <person name="Drula E."/>
            <person name="Henrissat B."/>
            <person name="Morin E."/>
            <person name="Kohler A."/>
            <person name="Barry K."/>
            <person name="LaButti K."/>
            <person name="Morin E."/>
            <person name="Salamov A."/>
            <person name="Lipzen A."/>
            <person name="Mereny Z."/>
            <person name="Hegedus B."/>
            <person name="Baldrian P."/>
            <person name="Stursova M."/>
            <person name="Weitz H."/>
            <person name="Taylor A."/>
            <person name="Grigoriev I.V."/>
            <person name="Nagy L.G."/>
            <person name="Martin F."/>
            <person name="Kauserud H."/>
        </authorList>
    </citation>
    <scope>NUCLEOTIDE SEQUENCE</scope>
    <source>
        <strain evidence="1">CBHHK188m</strain>
    </source>
</reference>
<proteinExistence type="predicted"/>